<dbReference type="EMBL" id="JAGFBR010000012">
    <property type="protein sequence ID" value="KAH0457412.1"/>
    <property type="molecule type" value="Genomic_DNA"/>
</dbReference>
<gene>
    <name evidence="1" type="ORF">IEQ34_012727</name>
</gene>
<evidence type="ECO:0000313" key="2">
    <source>
        <dbReference type="Proteomes" id="UP000775213"/>
    </source>
</evidence>
<dbReference type="Proteomes" id="UP000775213">
    <property type="component" value="Unassembled WGS sequence"/>
</dbReference>
<proteinExistence type="predicted"/>
<protein>
    <submittedName>
        <fullName evidence="1">Uncharacterized protein</fullName>
    </submittedName>
</protein>
<reference evidence="1 2" key="1">
    <citation type="journal article" date="2021" name="Hortic Res">
        <title>Chromosome-scale assembly of the Dendrobium chrysotoxum genome enhances the understanding of orchid evolution.</title>
        <authorList>
            <person name="Zhang Y."/>
            <person name="Zhang G.Q."/>
            <person name="Zhang D."/>
            <person name="Liu X.D."/>
            <person name="Xu X.Y."/>
            <person name="Sun W.H."/>
            <person name="Yu X."/>
            <person name="Zhu X."/>
            <person name="Wang Z.W."/>
            <person name="Zhao X."/>
            <person name="Zhong W.Y."/>
            <person name="Chen H."/>
            <person name="Yin W.L."/>
            <person name="Huang T."/>
            <person name="Niu S.C."/>
            <person name="Liu Z.J."/>
        </authorList>
    </citation>
    <scope>NUCLEOTIDE SEQUENCE [LARGE SCALE GENOMIC DNA]</scope>
    <source>
        <strain evidence="1">Lindl</strain>
    </source>
</reference>
<comment type="caution">
    <text evidence="1">The sequence shown here is derived from an EMBL/GenBank/DDBJ whole genome shotgun (WGS) entry which is preliminary data.</text>
</comment>
<keyword evidence="2" id="KW-1185">Reference proteome</keyword>
<sequence>MLNLLDIDTLHYDVRYLKFKKSDAFKMIIHDQIQETRDHIYDVEVKALELACMEEGFIRGFLKGVRLVQLKTGAEIEGLTPSQASYDSP</sequence>
<dbReference type="AlphaFoldDB" id="A0AAV7GPD7"/>
<organism evidence="1 2">
    <name type="scientific">Dendrobium chrysotoxum</name>
    <name type="common">Orchid</name>
    <dbReference type="NCBI Taxonomy" id="161865"/>
    <lineage>
        <taxon>Eukaryota</taxon>
        <taxon>Viridiplantae</taxon>
        <taxon>Streptophyta</taxon>
        <taxon>Embryophyta</taxon>
        <taxon>Tracheophyta</taxon>
        <taxon>Spermatophyta</taxon>
        <taxon>Magnoliopsida</taxon>
        <taxon>Liliopsida</taxon>
        <taxon>Asparagales</taxon>
        <taxon>Orchidaceae</taxon>
        <taxon>Epidendroideae</taxon>
        <taxon>Malaxideae</taxon>
        <taxon>Dendrobiinae</taxon>
        <taxon>Dendrobium</taxon>
    </lineage>
</organism>
<evidence type="ECO:0000313" key="1">
    <source>
        <dbReference type="EMBL" id="KAH0457412.1"/>
    </source>
</evidence>
<accession>A0AAV7GPD7</accession>
<name>A0AAV7GPD7_DENCH</name>